<dbReference type="OrthoDB" id="2757435at2759"/>
<feature type="region of interest" description="Disordered" evidence="1">
    <location>
        <begin position="1766"/>
        <end position="1785"/>
    </location>
</feature>
<gene>
    <name evidence="2" type="ORF">OH76DRAFT_1419895</name>
</gene>
<feature type="region of interest" description="Disordered" evidence="1">
    <location>
        <begin position="1318"/>
        <end position="1337"/>
    </location>
</feature>
<name>A0A371D3D9_9APHY</name>
<evidence type="ECO:0000313" key="3">
    <source>
        <dbReference type="Proteomes" id="UP000256964"/>
    </source>
</evidence>
<feature type="region of interest" description="Disordered" evidence="1">
    <location>
        <begin position="1150"/>
        <end position="1171"/>
    </location>
</feature>
<organism evidence="2 3">
    <name type="scientific">Lentinus brumalis</name>
    <dbReference type="NCBI Taxonomy" id="2498619"/>
    <lineage>
        <taxon>Eukaryota</taxon>
        <taxon>Fungi</taxon>
        <taxon>Dikarya</taxon>
        <taxon>Basidiomycota</taxon>
        <taxon>Agaricomycotina</taxon>
        <taxon>Agaricomycetes</taxon>
        <taxon>Polyporales</taxon>
        <taxon>Polyporaceae</taxon>
        <taxon>Lentinus</taxon>
    </lineage>
</organism>
<feature type="compositionally biased region" description="Low complexity" evidence="1">
    <location>
        <begin position="226"/>
        <end position="239"/>
    </location>
</feature>
<feature type="compositionally biased region" description="Polar residues" evidence="1">
    <location>
        <begin position="191"/>
        <end position="216"/>
    </location>
</feature>
<protein>
    <submittedName>
        <fullName evidence="2">Uncharacterized protein</fullName>
    </submittedName>
</protein>
<reference evidence="2 3" key="1">
    <citation type="journal article" date="2018" name="Biotechnol. Biofuels">
        <title>Integrative visual omics of the white-rot fungus Polyporus brumalis exposes the biotechnological potential of its oxidative enzymes for delignifying raw plant biomass.</title>
        <authorList>
            <person name="Miyauchi S."/>
            <person name="Rancon A."/>
            <person name="Drula E."/>
            <person name="Hage H."/>
            <person name="Chaduli D."/>
            <person name="Favel A."/>
            <person name="Grisel S."/>
            <person name="Henrissat B."/>
            <person name="Herpoel-Gimbert I."/>
            <person name="Ruiz-Duenas F.J."/>
            <person name="Chevret D."/>
            <person name="Hainaut M."/>
            <person name="Lin J."/>
            <person name="Wang M."/>
            <person name="Pangilinan J."/>
            <person name="Lipzen A."/>
            <person name="Lesage-Meessen L."/>
            <person name="Navarro D."/>
            <person name="Riley R."/>
            <person name="Grigoriev I.V."/>
            <person name="Zhou S."/>
            <person name="Raouche S."/>
            <person name="Rosso M.N."/>
        </authorList>
    </citation>
    <scope>NUCLEOTIDE SEQUENCE [LARGE SCALE GENOMIC DNA]</scope>
    <source>
        <strain evidence="2 3">BRFM 1820</strain>
    </source>
</reference>
<dbReference type="EMBL" id="KZ857422">
    <property type="protein sequence ID" value="RDX47053.1"/>
    <property type="molecule type" value="Genomic_DNA"/>
</dbReference>
<accession>A0A371D3D9</accession>
<feature type="region of interest" description="Disordered" evidence="1">
    <location>
        <begin position="1631"/>
        <end position="1665"/>
    </location>
</feature>
<feature type="compositionally biased region" description="Low complexity" evidence="1">
    <location>
        <begin position="1233"/>
        <end position="1247"/>
    </location>
</feature>
<feature type="region of interest" description="Disordered" evidence="1">
    <location>
        <begin position="176"/>
        <end position="240"/>
    </location>
</feature>
<sequence>MSFSHHARGPCMHSQCTQASGGCAGFLVFVNETLRMLRAALPVDPVHHRMLDHEVIGRPELFVRGGCPSFQCGGFVLIERRPRPPAPSPQAGETPSPNWDTACVCGGPLKAHAMLPSQGAGLSPVVPFPQVAPPQFATTHPALPAYGSGVPPTASSTSAALASTVPLEAYTSFRKDETGIPNNRRLASAARSPTSVQRSNAARTRPATTIAENTPGPSQPRGAPVAQASGSSPTPSPAAQDPNVQVFTVMLFPYQHPELVPRRGSYPHNEFIWTQPQFVDIARQMVKYKLVFTVSLPRVGPVWRSLGDQVLEYCARRFIVLPDRNRGSTADSPTSLPFVVMRSATKKKPRGAKNHSVHDELDFTRFTVKNLLAKAFTTPAYPLGEAEFAAHPLLRLTPRTGDLKANMLRSELWASDTPGMSDYFEIKAASEPHPCFPARVILSLPAISIAPPGCSPSAVGTNAPSVTTRAGSARDVYPHGYLSIKHLVDIAVAFDVAAPSPSGAAARTSFRASPGGHTVCGWHALKGGALPKPATPRRIPDSVQYGGRRNRTTARMSTGGRAPEAVRRARREARTAALAAPMLQPAIDAPPPSNRRRTHSPLVAVVAVNQPDLARSAPPLRSIGDAGVKAWSARVLSSLKVEEALNDTIPHIVAPNLEIAAQILLFQVEWLVERRDHPITQEDADSFASTFAARFPQDGVECRLTSLPRLLRHAAHLDLTVYTDFGASGVSIGSSPLRSMLRRCVELLVADQRYWHQVGKYFCIRKGPTGSPERENHLAVSGFIALLHMVALGRGPDPMSPFLLRYVIEGRELACILDAAFIRLIDPALYAQLTPWTEYEWGSAFPTDPSHKLNSLIFSANQDTKVFSSPPRRAELEWMERHLVAAAVFDAPDLASNDTALASFADGMHVALAPGRSLDGTFFRRCRDFLAVMCHCRLEDVNLLLRKLDFRSTLDRKAIEQQSAQSETMTDGTWDAYFEDHFADRVRRYLVVGDEAFERDSGDKLLRARLFLHTMTGTDLVPADESWSLKVFFCHTGTREAPPEGEEVPLPHPSTWTKAFVTCFAKAIPGCHSIFGFMVLCSRLVITTRPTLLHTIPPPLLISPTRSPWNIELVTSMPAANLLKMHPANGHVVTARLVLPKRTPVQCDQTDRLTASSASTSTPSVDSLSSAPRDMLMSSMLRHVHELENTLEDVDRKVEGLYCMTGTMEDLKQQVGDMHGEMAEVYSNGPSDSRSGVSSPGPQVSGSLDESRVARKGDRSWSLPVACASHCPPMRYTNIPPSRLHTQFPSINQCPERPLSEYDTSDAALAQGVFSEDVGSDRALRDHDREGGAGSPTSLHEVLETASSFESPHGRWVSPDSPGDDAARPLRGGWGSPEPQIPWDLPDDTTVGIPGMGLVRSEITQQSAGVRPRICVRFEGYSIASYDDVYVDETSAAWPSCLGTADTWPVIPHPLRLNTSSLSFPARAAYAELRRIFAFLAQAHPEEDSGWLLDRWARLTQAAQDLTSLPGYIPSEALQGVLDLGHILLPVSTSPASVVDIDDATRPRLSVVDVEDATRPRLFDLSKPRTTENANPGSLQALDLGEAQIDVGCADPSPVDTHAELLARECSSSSSTPPDVVPGNSVSLAQSGAQVEVDSSPVDDDDMADLDPPASHQTLGSTRHGQALAVSDEISFSYSSTGDGDGDEVALAPPVVARHSQDPQINHSAGQHRSPTAFITPTIWAAVWDICSRVAGTRIQATSSALPMETTGVLAREMCGDHAAGLGGPQAHAADAGGDASTPLSGDTALSPIGQNEDAVAFDEDAGTVTGIPPQRARRRTSAAVAANPDIVAFLGERYPRRIRLAAEISSRTAMQTGAGYRKNILVRLILSTFTDLGLGTHGTDVKSRAQQFQGGSINVSTQDVILGFGMRVSTFTTSRSHVELCYRLHQWMIDSQGQRDEKLFESILQSGYFAGEYVEGGSDLDSGGEGGVIVGQSSNV</sequence>
<keyword evidence="3" id="KW-1185">Reference proteome</keyword>
<proteinExistence type="predicted"/>
<evidence type="ECO:0000313" key="2">
    <source>
        <dbReference type="EMBL" id="RDX47053.1"/>
    </source>
</evidence>
<feature type="region of interest" description="Disordered" evidence="1">
    <location>
        <begin position="1223"/>
        <end position="1256"/>
    </location>
</feature>
<feature type="region of interest" description="Disordered" evidence="1">
    <location>
        <begin position="1349"/>
        <end position="1386"/>
    </location>
</feature>
<dbReference type="Proteomes" id="UP000256964">
    <property type="component" value="Unassembled WGS sequence"/>
</dbReference>
<evidence type="ECO:0000256" key="1">
    <source>
        <dbReference type="SAM" id="MobiDB-lite"/>
    </source>
</evidence>
<feature type="compositionally biased region" description="Basic and acidic residues" evidence="1">
    <location>
        <begin position="1319"/>
        <end position="1331"/>
    </location>
</feature>
<feature type="compositionally biased region" description="Low complexity" evidence="1">
    <location>
        <begin position="1154"/>
        <end position="1171"/>
    </location>
</feature>